<dbReference type="EMBL" id="CAADFT010000013">
    <property type="protein sequence ID" value="VFK41710.1"/>
    <property type="molecule type" value="Genomic_DNA"/>
</dbReference>
<feature type="compositionally biased region" description="Basic residues" evidence="1">
    <location>
        <begin position="137"/>
        <end position="153"/>
    </location>
</feature>
<evidence type="ECO:0000313" key="2">
    <source>
        <dbReference type="EMBL" id="VFK41710.1"/>
    </source>
</evidence>
<protein>
    <submittedName>
        <fullName evidence="2">Uncharacterized protein</fullName>
    </submittedName>
</protein>
<name>A0A450YJK0_9GAMM</name>
<dbReference type="EMBL" id="CAADFW010000003">
    <property type="protein sequence ID" value="VFK53758.1"/>
    <property type="molecule type" value="Genomic_DNA"/>
</dbReference>
<organism evidence="2">
    <name type="scientific">Candidatus Kentrum sp. TC</name>
    <dbReference type="NCBI Taxonomy" id="2126339"/>
    <lineage>
        <taxon>Bacteria</taxon>
        <taxon>Pseudomonadati</taxon>
        <taxon>Pseudomonadota</taxon>
        <taxon>Gammaproteobacteria</taxon>
        <taxon>Candidatus Kentrum</taxon>
    </lineage>
</organism>
<feature type="region of interest" description="Disordered" evidence="1">
    <location>
        <begin position="82"/>
        <end position="105"/>
    </location>
</feature>
<evidence type="ECO:0000256" key="1">
    <source>
        <dbReference type="SAM" id="MobiDB-lite"/>
    </source>
</evidence>
<reference evidence="2" key="1">
    <citation type="submission" date="2019-02" db="EMBL/GenBank/DDBJ databases">
        <authorList>
            <person name="Gruber-Vodicka R. H."/>
            <person name="Seah K. B. B."/>
        </authorList>
    </citation>
    <scope>NUCLEOTIDE SEQUENCE</scope>
    <source>
        <strain evidence="2">BECK_BZ125</strain>
        <strain evidence="3">BECK_BZ126</strain>
    </source>
</reference>
<gene>
    <name evidence="2" type="ORF">BECKTC1821E_GA0114239_101341</name>
    <name evidence="3" type="ORF">BECKTC1821F_GA0114240_100362</name>
</gene>
<sequence length="153" mass="17260">MPAGSISLSPIQSWREVLAYLCSRLSRRLGRSHPMISLLQANGIENPSQEAAPADHPAYWRTLASLYTKMKSSAWSARPAVGNLPCRESSPNSNHNQGGGNMEYRTLKSNSPFHGISRVWEIPISPVYGRKTINPCKKSHPRQSRFRRYLRRS</sequence>
<dbReference type="AlphaFoldDB" id="A0A450YJK0"/>
<evidence type="ECO:0000313" key="3">
    <source>
        <dbReference type="EMBL" id="VFK53758.1"/>
    </source>
</evidence>
<feature type="region of interest" description="Disordered" evidence="1">
    <location>
        <begin position="132"/>
        <end position="153"/>
    </location>
</feature>
<accession>A0A450YJK0</accession>
<proteinExistence type="predicted"/>